<dbReference type="PROSITE" id="PS50991">
    <property type="entry name" value="PYR_CT"/>
    <property type="match status" value="1"/>
</dbReference>
<dbReference type="InterPro" id="IPR013785">
    <property type="entry name" value="Aldolase_TIM"/>
</dbReference>
<dbReference type="PANTHER" id="PTHR42738:SF7">
    <property type="entry name" value="HYDROXYMETHYLGLUTARYL-COA LYASE"/>
    <property type="match status" value="1"/>
</dbReference>
<dbReference type="GO" id="GO:0004419">
    <property type="term" value="F:hydroxymethylglutaryl-CoA lyase activity"/>
    <property type="evidence" value="ECO:0007669"/>
    <property type="project" value="TreeGrafter"/>
</dbReference>
<dbReference type="GO" id="GO:0046951">
    <property type="term" value="P:ketone body biosynthetic process"/>
    <property type="evidence" value="ECO:0007669"/>
    <property type="project" value="TreeGrafter"/>
</dbReference>
<dbReference type="PANTHER" id="PTHR42738">
    <property type="entry name" value="HYDROXYMETHYLGLUTARYL-COA LYASE"/>
    <property type="match status" value="1"/>
</dbReference>
<feature type="domain" description="Pyruvate carboxyltransferase" evidence="4">
    <location>
        <begin position="12"/>
        <end position="280"/>
    </location>
</feature>
<dbReference type="GO" id="GO:0006552">
    <property type="term" value="P:L-leucine catabolic process"/>
    <property type="evidence" value="ECO:0007669"/>
    <property type="project" value="TreeGrafter"/>
</dbReference>
<name>A0A344L092_9PSEU</name>
<keyword evidence="3 5" id="KW-0456">Lyase</keyword>
<dbReference type="Gene3D" id="3.20.20.70">
    <property type="entry name" value="Aldolase class I"/>
    <property type="match status" value="1"/>
</dbReference>
<dbReference type="InterPro" id="IPR000891">
    <property type="entry name" value="PYR_CT"/>
</dbReference>
<dbReference type="EMBL" id="CP015163">
    <property type="protein sequence ID" value="AXB41466.1"/>
    <property type="molecule type" value="Genomic_DNA"/>
</dbReference>
<protein>
    <submittedName>
        <fullName evidence="5">Hydroxymethylglutaryl-CoA lyase</fullName>
    </submittedName>
</protein>
<dbReference type="AlphaFoldDB" id="A0A344L092"/>
<dbReference type="InterPro" id="IPR043594">
    <property type="entry name" value="HMGL"/>
</dbReference>
<dbReference type="RefSeq" id="WP_113690721.1">
    <property type="nucleotide sequence ID" value="NZ_CP015163.1"/>
</dbReference>
<evidence type="ECO:0000256" key="1">
    <source>
        <dbReference type="ARBA" id="ARBA00009405"/>
    </source>
</evidence>
<dbReference type="CDD" id="cd07938">
    <property type="entry name" value="DRE_TIM_HMGL"/>
    <property type="match status" value="1"/>
</dbReference>
<dbReference type="GO" id="GO:0046872">
    <property type="term" value="F:metal ion binding"/>
    <property type="evidence" value="ECO:0007669"/>
    <property type="project" value="UniProtKB-KW"/>
</dbReference>
<dbReference type="Proteomes" id="UP000250434">
    <property type="component" value="Chromosome"/>
</dbReference>
<dbReference type="SUPFAM" id="SSF51569">
    <property type="entry name" value="Aldolase"/>
    <property type="match status" value="1"/>
</dbReference>
<dbReference type="OrthoDB" id="9784013at2"/>
<keyword evidence="6" id="KW-1185">Reference proteome</keyword>
<evidence type="ECO:0000313" key="5">
    <source>
        <dbReference type="EMBL" id="AXB41466.1"/>
    </source>
</evidence>
<evidence type="ECO:0000256" key="2">
    <source>
        <dbReference type="ARBA" id="ARBA00022723"/>
    </source>
</evidence>
<evidence type="ECO:0000313" key="6">
    <source>
        <dbReference type="Proteomes" id="UP000250434"/>
    </source>
</evidence>
<comment type="similarity">
    <text evidence="1">Belongs to the HMG-CoA lyase family.</text>
</comment>
<evidence type="ECO:0000259" key="4">
    <source>
        <dbReference type="PROSITE" id="PS50991"/>
    </source>
</evidence>
<organism evidence="5 6">
    <name type="scientific">Amycolatopsis albispora</name>
    <dbReference type="NCBI Taxonomy" id="1804986"/>
    <lineage>
        <taxon>Bacteria</taxon>
        <taxon>Bacillati</taxon>
        <taxon>Actinomycetota</taxon>
        <taxon>Actinomycetes</taxon>
        <taxon>Pseudonocardiales</taxon>
        <taxon>Pseudonocardiaceae</taxon>
        <taxon>Amycolatopsis</taxon>
    </lineage>
</organism>
<evidence type="ECO:0000256" key="3">
    <source>
        <dbReference type="ARBA" id="ARBA00023239"/>
    </source>
</evidence>
<reference evidence="5 6" key="1">
    <citation type="submission" date="2016-04" db="EMBL/GenBank/DDBJ databases">
        <title>Complete genome sequence and analysis of deep-sea sediment isolate, Amycolatopsis sp. WP1.</title>
        <authorList>
            <person name="Wang H."/>
            <person name="Chen S."/>
            <person name="Wu Q."/>
        </authorList>
    </citation>
    <scope>NUCLEOTIDE SEQUENCE [LARGE SCALE GENOMIC DNA]</scope>
    <source>
        <strain evidence="5 6">WP1</strain>
    </source>
</reference>
<keyword evidence="2" id="KW-0479">Metal-binding</keyword>
<dbReference type="NCBIfam" id="NF004283">
    <property type="entry name" value="PRK05692.1"/>
    <property type="match status" value="1"/>
</dbReference>
<gene>
    <name evidence="5" type="ORF">A4R43_02110</name>
</gene>
<dbReference type="KEGG" id="aab:A4R43_02110"/>
<accession>A0A344L092</accession>
<proteinExistence type="inferred from homology"/>
<sequence>MNRGSRKTEIDVLVSEVGPRDGLQSVDRTMPTAVKQRWITALAGSGLREIEVGSFVSPKRLPQLADTADVVAHALTIPDLTVLALVPNLVGARNAVAAGTRALTMPLSASRAHSQNNIGMTPEQALEQVGLVCELKAATPGLSVEVGISTAFGCTLEGPVDEDWVIELAVRAAGRGADSVGLSDTTGYANPAQVRRLFTRLRAELGDRAGGAHLHNTRGQGLANVVAALDAGVTTFDSSQGGLGGCPYAPGASGNIVTEDLVFLLESMGLRTGVDIEALVAARTIIGDGLPGEQLYGHVPDAGLTKGFQYAKVD</sequence>
<dbReference type="Pfam" id="PF00682">
    <property type="entry name" value="HMGL-like"/>
    <property type="match status" value="1"/>
</dbReference>